<gene>
    <name evidence="1" type="ORF">PILCRDRAFT_414331</name>
</gene>
<dbReference type="AlphaFoldDB" id="A0A0C3FHE6"/>
<dbReference type="InParanoid" id="A0A0C3FHE6"/>
<protein>
    <submittedName>
        <fullName evidence="1">Uncharacterized protein</fullName>
    </submittedName>
</protein>
<accession>A0A0C3FHE6</accession>
<dbReference type="HOGENOM" id="CLU_2074031_0_0_1"/>
<reference evidence="1 2" key="1">
    <citation type="submission" date="2014-04" db="EMBL/GenBank/DDBJ databases">
        <authorList>
            <consortium name="DOE Joint Genome Institute"/>
            <person name="Kuo A."/>
            <person name="Tarkka M."/>
            <person name="Buscot F."/>
            <person name="Kohler A."/>
            <person name="Nagy L.G."/>
            <person name="Floudas D."/>
            <person name="Copeland A."/>
            <person name="Barry K.W."/>
            <person name="Cichocki N."/>
            <person name="Veneault-Fourrey C."/>
            <person name="LaButti K."/>
            <person name="Lindquist E.A."/>
            <person name="Lipzen A."/>
            <person name="Lundell T."/>
            <person name="Morin E."/>
            <person name="Murat C."/>
            <person name="Sun H."/>
            <person name="Tunlid A."/>
            <person name="Henrissat B."/>
            <person name="Grigoriev I.V."/>
            <person name="Hibbett D.S."/>
            <person name="Martin F."/>
            <person name="Nordberg H.P."/>
            <person name="Cantor M.N."/>
            <person name="Hua S.X."/>
        </authorList>
    </citation>
    <scope>NUCLEOTIDE SEQUENCE [LARGE SCALE GENOMIC DNA]</scope>
    <source>
        <strain evidence="1 2">F 1598</strain>
    </source>
</reference>
<sequence length="118" mass="13206">MQMPNVVLRTNPKSATLQTPRKRLILSTPHDDRVTTGRPSCEVLYIPPTSSFEDSCPQSTTPRQRVLTVKCGAKSEARHNIQKARVFGNKNVKGLGGQSIMIHTERAIKCGVPRKWLR</sequence>
<dbReference type="EMBL" id="KN832989">
    <property type="protein sequence ID" value="KIM83805.1"/>
    <property type="molecule type" value="Genomic_DNA"/>
</dbReference>
<evidence type="ECO:0000313" key="2">
    <source>
        <dbReference type="Proteomes" id="UP000054166"/>
    </source>
</evidence>
<reference evidence="2" key="2">
    <citation type="submission" date="2015-01" db="EMBL/GenBank/DDBJ databases">
        <title>Evolutionary Origins and Diversification of the Mycorrhizal Mutualists.</title>
        <authorList>
            <consortium name="DOE Joint Genome Institute"/>
            <consortium name="Mycorrhizal Genomics Consortium"/>
            <person name="Kohler A."/>
            <person name="Kuo A."/>
            <person name="Nagy L.G."/>
            <person name="Floudas D."/>
            <person name="Copeland A."/>
            <person name="Barry K.W."/>
            <person name="Cichocki N."/>
            <person name="Veneault-Fourrey C."/>
            <person name="LaButti K."/>
            <person name="Lindquist E.A."/>
            <person name="Lipzen A."/>
            <person name="Lundell T."/>
            <person name="Morin E."/>
            <person name="Murat C."/>
            <person name="Riley R."/>
            <person name="Ohm R."/>
            <person name="Sun H."/>
            <person name="Tunlid A."/>
            <person name="Henrissat B."/>
            <person name="Grigoriev I.V."/>
            <person name="Hibbett D.S."/>
            <person name="Martin F."/>
        </authorList>
    </citation>
    <scope>NUCLEOTIDE SEQUENCE [LARGE SCALE GENOMIC DNA]</scope>
    <source>
        <strain evidence="2">F 1598</strain>
    </source>
</reference>
<name>A0A0C3FHE6_PILCF</name>
<dbReference type="Proteomes" id="UP000054166">
    <property type="component" value="Unassembled WGS sequence"/>
</dbReference>
<organism evidence="1 2">
    <name type="scientific">Piloderma croceum (strain F 1598)</name>
    <dbReference type="NCBI Taxonomy" id="765440"/>
    <lineage>
        <taxon>Eukaryota</taxon>
        <taxon>Fungi</taxon>
        <taxon>Dikarya</taxon>
        <taxon>Basidiomycota</taxon>
        <taxon>Agaricomycotina</taxon>
        <taxon>Agaricomycetes</taxon>
        <taxon>Agaricomycetidae</taxon>
        <taxon>Atheliales</taxon>
        <taxon>Atheliaceae</taxon>
        <taxon>Piloderma</taxon>
    </lineage>
</organism>
<proteinExistence type="predicted"/>
<keyword evidence="2" id="KW-1185">Reference proteome</keyword>
<evidence type="ECO:0000313" key="1">
    <source>
        <dbReference type="EMBL" id="KIM83805.1"/>
    </source>
</evidence>